<comment type="cofactor">
    <cofactor evidence="1 3">
        <name>a divalent metal cation</name>
        <dbReference type="ChEBI" id="CHEBI:60240"/>
    </cofactor>
</comment>
<dbReference type="EC" id="3.6.1.9" evidence="3"/>
<organism evidence="4 5">
    <name type="scientific">Prochlorococcus marinus (strain MIT 9515)</name>
    <dbReference type="NCBI Taxonomy" id="167542"/>
    <lineage>
        <taxon>Bacteria</taxon>
        <taxon>Bacillati</taxon>
        <taxon>Cyanobacteriota</taxon>
        <taxon>Cyanophyceae</taxon>
        <taxon>Synechococcales</taxon>
        <taxon>Prochlorococcaceae</taxon>
        <taxon>Prochlorococcus</taxon>
    </lineage>
</organism>
<evidence type="ECO:0000313" key="5">
    <source>
        <dbReference type="Proteomes" id="UP000001589"/>
    </source>
</evidence>
<dbReference type="RefSeq" id="WP_011820630.1">
    <property type="nucleotide sequence ID" value="NC_008817.1"/>
</dbReference>
<dbReference type="STRING" id="167542.P9515_13261"/>
<evidence type="ECO:0000313" key="4">
    <source>
        <dbReference type="EMBL" id="ABM72533.1"/>
    </source>
</evidence>
<proteinExistence type="inferred from homology"/>
<dbReference type="InterPro" id="IPR003697">
    <property type="entry name" value="Maf-like"/>
</dbReference>
<dbReference type="PIRSF" id="PIRSF006305">
    <property type="entry name" value="Maf"/>
    <property type="match status" value="1"/>
</dbReference>
<dbReference type="GO" id="GO:0009117">
    <property type="term" value="P:nucleotide metabolic process"/>
    <property type="evidence" value="ECO:0007669"/>
    <property type="project" value="UniProtKB-KW"/>
</dbReference>
<dbReference type="AlphaFoldDB" id="A2BXM2"/>
<dbReference type="OrthoDB" id="9807767at2"/>
<accession>A2BXM2</accession>
<gene>
    <name evidence="4" type="primary">maf</name>
    <name evidence="4" type="ordered locus">P9515_13261</name>
</gene>
<dbReference type="HAMAP" id="MF_00528">
    <property type="entry name" value="Maf"/>
    <property type="match status" value="1"/>
</dbReference>
<sequence>MLILASASRSRKKLLENSHIKFIQIPSNFDESLIKENDISNMALELSFQKANSLVLGMKEIELSEEFNYSSVEILGCDSIFEFKGTAFGKPLNKEEAFNRWRRMSGGFGFLHTGHTLIFGNFNLTSKVIRVTKTIKKTVSSKVYFSNLNDDEIKIYVDSLEPLHCAGGFALEGRGGKYIEKIEGCFSNVMGLSLPWLRNNLIKQ</sequence>
<dbReference type="PANTHER" id="PTHR43213">
    <property type="entry name" value="BIFUNCTIONAL DTTP/UTP PYROPHOSPHATASE/METHYLTRANSFERASE PROTEIN-RELATED"/>
    <property type="match status" value="1"/>
</dbReference>
<comment type="subcellular location">
    <subcellularLocation>
        <location evidence="3">Cytoplasm</location>
    </subcellularLocation>
</comment>
<comment type="similarity">
    <text evidence="3">Belongs to the Maf family.</text>
</comment>
<dbReference type="NCBIfam" id="TIGR00172">
    <property type="entry name" value="maf"/>
    <property type="match status" value="1"/>
</dbReference>
<name>A2BXM2_PROM5</name>
<dbReference type="Proteomes" id="UP000001589">
    <property type="component" value="Chromosome"/>
</dbReference>
<dbReference type="GeneID" id="60200675"/>
<evidence type="ECO:0000256" key="1">
    <source>
        <dbReference type="ARBA" id="ARBA00001968"/>
    </source>
</evidence>
<comment type="function">
    <text evidence="3">Nucleoside triphosphate pyrophosphatase. May have a dual role in cell division arrest and in preventing the incorporation of modified nucleotides into cellular nucleic acids.</text>
</comment>
<protein>
    <recommendedName>
        <fullName evidence="3">Nucleoside triphosphate pyrophosphatase</fullName>
        <ecNumber evidence="3">3.6.1.9</ecNumber>
    </recommendedName>
    <alternativeName>
        <fullName evidence="3">Nucleotide pyrophosphatase</fullName>
        <shortName evidence="3">Nucleotide PPase</shortName>
    </alternativeName>
</protein>
<dbReference type="eggNOG" id="COG0424">
    <property type="taxonomic scope" value="Bacteria"/>
</dbReference>
<comment type="catalytic activity">
    <reaction evidence="3">
        <text>a 2'-deoxyribonucleoside 5'-triphosphate + H2O = a 2'-deoxyribonucleoside 5'-phosphate + diphosphate + H(+)</text>
        <dbReference type="Rhea" id="RHEA:44644"/>
        <dbReference type="ChEBI" id="CHEBI:15377"/>
        <dbReference type="ChEBI" id="CHEBI:15378"/>
        <dbReference type="ChEBI" id="CHEBI:33019"/>
        <dbReference type="ChEBI" id="CHEBI:61560"/>
        <dbReference type="ChEBI" id="CHEBI:65317"/>
        <dbReference type="EC" id="3.6.1.9"/>
    </reaction>
</comment>
<dbReference type="Gene3D" id="3.90.950.10">
    <property type="match status" value="1"/>
</dbReference>
<dbReference type="CDD" id="cd00555">
    <property type="entry name" value="Maf"/>
    <property type="match status" value="1"/>
</dbReference>
<keyword evidence="3" id="KW-0546">Nucleotide metabolism</keyword>
<dbReference type="InterPro" id="IPR029001">
    <property type="entry name" value="ITPase-like_fam"/>
</dbReference>
<dbReference type="HOGENOM" id="CLU_040416_1_2_3"/>
<dbReference type="GO" id="GO:0047429">
    <property type="term" value="F:nucleoside triphosphate diphosphatase activity"/>
    <property type="evidence" value="ECO:0007669"/>
    <property type="project" value="UniProtKB-EC"/>
</dbReference>
<evidence type="ECO:0000256" key="3">
    <source>
        <dbReference type="HAMAP-Rule" id="MF_00528"/>
    </source>
</evidence>
<dbReference type="GO" id="GO:0005737">
    <property type="term" value="C:cytoplasm"/>
    <property type="evidence" value="ECO:0007669"/>
    <property type="project" value="UniProtKB-SubCell"/>
</dbReference>
<dbReference type="SUPFAM" id="SSF52972">
    <property type="entry name" value="ITPase-like"/>
    <property type="match status" value="1"/>
</dbReference>
<dbReference type="PANTHER" id="PTHR43213:SF5">
    <property type="entry name" value="BIFUNCTIONAL DTTP_UTP PYROPHOSPHATASE_METHYLTRANSFERASE PROTEIN-RELATED"/>
    <property type="match status" value="1"/>
</dbReference>
<dbReference type="KEGG" id="pmc:P9515_13261"/>
<comment type="caution">
    <text evidence="3">Lacks conserved residue(s) required for the propagation of feature annotation.</text>
</comment>
<reference evidence="4 5" key="1">
    <citation type="journal article" date="2007" name="PLoS Genet.">
        <title>Patterns and implications of gene gain and loss in the evolution of Prochlorococcus.</title>
        <authorList>
            <person name="Kettler G.C."/>
            <person name="Martiny A.C."/>
            <person name="Huang K."/>
            <person name="Zucker J."/>
            <person name="Coleman M.L."/>
            <person name="Rodrigue S."/>
            <person name="Chen F."/>
            <person name="Lapidus A."/>
            <person name="Ferriera S."/>
            <person name="Johnson J."/>
            <person name="Steglich C."/>
            <person name="Church G.M."/>
            <person name="Richardson P."/>
            <person name="Chisholm S.W."/>
        </authorList>
    </citation>
    <scope>NUCLEOTIDE SEQUENCE [LARGE SCALE GENOMIC DNA]</scope>
    <source>
        <strain evidence="4 5">MIT 9515</strain>
    </source>
</reference>
<feature type="active site" description="Proton acceptor" evidence="3">
    <location>
        <position position="78"/>
    </location>
</feature>
<keyword evidence="2 3" id="KW-0378">Hydrolase</keyword>
<evidence type="ECO:0000256" key="2">
    <source>
        <dbReference type="ARBA" id="ARBA00022801"/>
    </source>
</evidence>
<dbReference type="Pfam" id="PF02545">
    <property type="entry name" value="Maf"/>
    <property type="match status" value="1"/>
</dbReference>
<keyword evidence="3" id="KW-0963">Cytoplasm</keyword>
<comment type="catalytic activity">
    <reaction evidence="3">
        <text>a ribonucleoside 5'-triphosphate + H2O = a ribonucleoside 5'-phosphate + diphosphate + H(+)</text>
        <dbReference type="Rhea" id="RHEA:23996"/>
        <dbReference type="ChEBI" id="CHEBI:15377"/>
        <dbReference type="ChEBI" id="CHEBI:15378"/>
        <dbReference type="ChEBI" id="CHEBI:33019"/>
        <dbReference type="ChEBI" id="CHEBI:58043"/>
        <dbReference type="ChEBI" id="CHEBI:61557"/>
        <dbReference type="EC" id="3.6.1.9"/>
    </reaction>
</comment>
<dbReference type="EMBL" id="CP000552">
    <property type="protein sequence ID" value="ABM72533.1"/>
    <property type="molecule type" value="Genomic_DNA"/>
</dbReference>